<reference evidence="1 2" key="1">
    <citation type="submission" date="2019-04" db="EMBL/GenBank/DDBJ databases">
        <title>Step-wise assembly of the neonatal virome modulated by breast feeding.</title>
        <authorList>
            <person name="Liang G."/>
            <person name="Bushman F."/>
        </authorList>
    </citation>
    <scope>NUCLEOTIDE SEQUENCE [LARGE SCALE GENOMIC DNA]</scope>
    <source>
        <strain evidence="1 2">E3404</strain>
    </source>
</reference>
<accession>A0A5F0V8H9</accession>
<dbReference type="Proteomes" id="UP000439965">
    <property type="component" value="Unassembled WGS sequence"/>
</dbReference>
<dbReference type="EMBL" id="WVTI01000002">
    <property type="protein sequence ID" value="MXS25264.1"/>
    <property type="molecule type" value="Genomic_DNA"/>
</dbReference>
<dbReference type="RefSeq" id="WP_135171983.1">
    <property type="nucleotide sequence ID" value="NZ_CABIZP010000002.1"/>
</dbReference>
<proteinExistence type="predicted"/>
<dbReference type="AlphaFoldDB" id="A0A5F0V8H9"/>
<gene>
    <name evidence="1" type="ORF">GTI89_04120</name>
</gene>
<evidence type="ECO:0000313" key="2">
    <source>
        <dbReference type="Proteomes" id="UP000439965"/>
    </source>
</evidence>
<protein>
    <recommendedName>
        <fullName evidence="3">Helix-turn-helix domain-containing protein</fullName>
    </recommendedName>
</protein>
<sequence length="60" mass="6827">MEKVICLDGWRFDFPKRLLVRAAALLDSGMKPTEVAQELKLSERDIAVITLDLLDKRNAL</sequence>
<organism evidence="1 2">
    <name type="scientific">Enterococcus gallinarum</name>
    <dbReference type="NCBI Taxonomy" id="1353"/>
    <lineage>
        <taxon>Bacteria</taxon>
        <taxon>Bacillati</taxon>
        <taxon>Bacillota</taxon>
        <taxon>Bacilli</taxon>
        <taxon>Lactobacillales</taxon>
        <taxon>Enterococcaceae</taxon>
        <taxon>Enterococcus</taxon>
    </lineage>
</organism>
<evidence type="ECO:0000313" key="1">
    <source>
        <dbReference type="EMBL" id="MXS25264.1"/>
    </source>
</evidence>
<comment type="caution">
    <text evidence="1">The sequence shown here is derived from an EMBL/GenBank/DDBJ whole genome shotgun (WGS) entry which is preliminary data.</text>
</comment>
<name>A0A5F0V8H9_ENTGA</name>
<evidence type="ECO:0008006" key="3">
    <source>
        <dbReference type="Google" id="ProtNLM"/>
    </source>
</evidence>